<evidence type="ECO:0000313" key="1">
    <source>
        <dbReference type="EMBL" id="KAK2149002.1"/>
    </source>
</evidence>
<reference evidence="1" key="1">
    <citation type="journal article" date="2023" name="Mol. Biol. Evol.">
        <title>Third-Generation Sequencing Reveals the Adaptive Role of the Epigenome in Three Deep-Sea Polychaetes.</title>
        <authorList>
            <person name="Perez M."/>
            <person name="Aroh O."/>
            <person name="Sun Y."/>
            <person name="Lan Y."/>
            <person name="Juniper S.K."/>
            <person name="Young C.R."/>
            <person name="Angers B."/>
            <person name="Qian P.Y."/>
        </authorList>
    </citation>
    <scope>NUCLEOTIDE SEQUENCE</scope>
    <source>
        <strain evidence="1">P08H-3</strain>
    </source>
</reference>
<dbReference type="AlphaFoldDB" id="A0AAD9MX35"/>
<organism evidence="1 2">
    <name type="scientific">Paralvinella palmiformis</name>
    <dbReference type="NCBI Taxonomy" id="53620"/>
    <lineage>
        <taxon>Eukaryota</taxon>
        <taxon>Metazoa</taxon>
        <taxon>Spiralia</taxon>
        <taxon>Lophotrochozoa</taxon>
        <taxon>Annelida</taxon>
        <taxon>Polychaeta</taxon>
        <taxon>Sedentaria</taxon>
        <taxon>Canalipalpata</taxon>
        <taxon>Terebellida</taxon>
        <taxon>Terebelliformia</taxon>
        <taxon>Alvinellidae</taxon>
        <taxon>Paralvinella</taxon>
    </lineage>
</organism>
<name>A0AAD9MX35_9ANNE</name>
<sequence length="104" mass="11826">MTTNYQVYRGVYSGDALKNVHKELVLPSRERHLRIGCHLPEEKDRDTESEVTSDLCLDLRSRRPGSNYLTASGQSEILEYPCLPGSEQPRAGSVYIEILDNRKC</sequence>
<comment type="caution">
    <text evidence="1">The sequence shown here is derived from an EMBL/GenBank/DDBJ whole genome shotgun (WGS) entry which is preliminary data.</text>
</comment>
<dbReference type="EMBL" id="JAODUP010000472">
    <property type="protein sequence ID" value="KAK2149002.1"/>
    <property type="molecule type" value="Genomic_DNA"/>
</dbReference>
<protein>
    <submittedName>
        <fullName evidence="1">Uncharacterized protein</fullName>
    </submittedName>
</protein>
<proteinExistence type="predicted"/>
<dbReference type="Proteomes" id="UP001208570">
    <property type="component" value="Unassembled WGS sequence"/>
</dbReference>
<accession>A0AAD9MX35</accession>
<evidence type="ECO:0000313" key="2">
    <source>
        <dbReference type="Proteomes" id="UP001208570"/>
    </source>
</evidence>
<gene>
    <name evidence="1" type="ORF">LSH36_472g02061</name>
</gene>
<keyword evidence="2" id="KW-1185">Reference proteome</keyword>